<dbReference type="EMBL" id="FR824218">
    <property type="protein sequence ID" value="CCA22922.1"/>
    <property type="molecule type" value="Genomic_DNA"/>
</dbReference>
<organism evidence="1">
    <name type="scientific">Albugo laibachii Nc14</name>
    <dbReference type="NCBI Taxonomy" id="890382"/>
    <lineage>
        <taxon>Eukaryota</taxon>
        <taxon>Sar</taxon>
        <taxon>Stramenopiles</taxon>
        <taxon>Oomycota</taxon>
        <taxon>Peronosporomycetes</taxon>
        <taxon>Albuginales</taxon>
        <taxon>Albuginaceae</taxon>
        <taxon>Albugo</taxon>
    </lineage>
</organism>
<dbReference type="HOGENOM" id="CLU_1800045_0_0_1"/>
<name>F0WNN1_9STRA</name>
<gene>
    <name evidence="1" type="primary">AlNc14C173G8052</name>
    <name evidence="1" type="ORF">ALNC14_090650</name>
</gene>
<reference evidence="1" key="1">
    <citation type="journal article" date="2011" name="PLoS Biol.">
        <title>Gene gain and loss during evolution of obligate parasitism in the white rust pathogen of Arabidopsis thaliana.</title>
        <authorList>
            <person name="Kemen E."/>
            <person name="Gardiner A."/>
            <person name="Schultz-Larsen T."/>
            <person name="Kemen A.C."/>
            <person name="Balmuth A.L."/>
            <person name="Robert-Seilaniantz A."/>
            <person name="Bailey K."/>
            <person name="Holub E."/>
            <person name="Studholme D.J."/>
            <person name="Maclean D."/>
            <person name="Jones J.D."/>
        </authorList>
    </citation>
    <scope>NUCLEOTIDE SEQUENCE</scope>
</reference>
<reference evidence="1" key="2">
    <citation type="submission" date="2011-02" db="EMBL/GenBank/DDBJ databases">
        <authorList>
            <person name="MacLean D."/>
        </authorList>
    </citation>
    <scope>NUCLEOTIDE SEQUENCE</scope>
</reference>
<proteinExistence type="predicted"/>
<dbReference type="AlphaFoldDB" id="F0WNN1"/>
<evidence type="ECO:0000313" key="1">
    <source>
        <dbReference type="EMBL" id="CCA22922.1"/>
    </source>
</evidence>
<accession>F0WNN1</accession>
<sequence length="144" mass="15935">MLVEPEEGQKCEQFFSPTATKEAIKKPSFLEESCEGRQLRSIGLPDTSSPNVFAISREIVPQQQTAISMTATNFDLIDVCCSGVICVFQRALLDEKKLGKIKKSRARVSSVLYKPVVHNTASKCNEAVKPKTFGKGLYHKPTND</sequence>
<protein>
    <submittedName>
        <fullName evidence="1">AlNc14C173G8052 protein</fullName>
    </submittedName>
</protein>